<evidence type="ECO:0008006" key="3">
    <source>
        <dbReference type="Google" id="ProtNLM"/>
    </source>
</evidence>
<dbReference type="EMBL" id="CBTK010000084">
    <property type="protein sequence ID" value="CDH44566.1"/>
    <property type="molecule type" value="Genomic_DNA"/>
</dbReference>
<accession>A0A7U7GAK6</accession>
<dbReference type="SUPFAM" id="SSF52833">
    <property type="entry name" value="Thioredoxin-like"/>
    <property type="match status" value="1"/>
</dbReference>
<sequence>MSARVVDAGRWCSSQWAPLVLSLAVAGLLHSAAPAARCRAQSGPVQTALIELYTSEGCSSCPPADRWLADLAAEPALNGKVVSLALHVDYWDGLGWRDRFAQPGFSVRQRALTAAQGSATVFTPQVMVNGRTTLDWSRNTAFRQRMAAINAQPAKVDLTLEILPASDAWQVQIQGRLQPHLSSARAGVFVALYQNGLSSQVTAGENAARQLRHERVTRELIGPLPVVADDHFTHQHRFRLPLDADSRDFGVAAFVQDQTDGQVWQALALNTCLE</sequence>
<reference evidence="1 2" key="1">
    <citation type="journal article" date="2014" name="ISME J.">
        <title>Candidatus Competibacter-lineage genomes retrieved from metagenomes reveal functional metabolic diversity.</title>
        <authorList>
            <person name="McIlroy S.J."/>
            <person name="Albertsen M."/>
            <person name="Andresen E.K."/>
            <person name="Saunders A.M."/>
            <person name="Kristiansen R."/>
            <person name="Stokholm-Bjerregaard M."/>
            <person name="Nielsen K.L."/>
            <person name="Nielsen P.H."/>
        </authorList>
    </citation>
    <scope>NUCLEOTIDE SEQUENCE [LARGE SCALE GENOMIC DNA]</scope>
    <source>
        <strain evidence="1 2">Run_B_J11</strain>
    </source>
</reference>
<proteinExistence type="predicted"/>
<dbReference type="InterPro" id="IPR036249">
    <property type="entry name" value="Thioredoxin-like_sf"/>
</dbReference>
<dbReference type="RefSeq" id="WP_051497532.1">
    <property type="nucleotide sequence ID" value="NZ_CBTK010000084.1"/>
</dbReference>
<dbReference type="Proteomes" id="UP000019184">
    <property type="component" value="Unassembled WGS sequence"/>
</dbReference>
<dbReference type="OrthoDB" id="9808254at2"/>
<organism evidence="1 2">
    <name type="scientific">Candidatus Contendobacter odensis Run_B_J11</name>
    <dbReference type="NCBI Taxonomy" id="1400861"/>
    <lineage>
        <taxon>Bacteria</taxon>
        <taxon>Pseudomonadati</taxon>
        <taxon>Pseudomonadota</taxon>
        <taxon>Gammaproteobacteria</taxon>
        <taxon>Candidatus Competibacteraceae</taxon>
        <taxon>Candidatus Contendibacter</taxon>
    </lineage>
</organism>
<dbReference type="AlphaFoldDB" id="A0A7U7GAK6"/>
<dbReference type="PANTHER" id="PTHR36057">
    <property type="match status" value="1"/>
</dbReference>
<dbReference type="InterPro" id="IPR010634">
    <property type="entry name" value="DUF1223"/>
</dbReference>
<keyword evidence="2" id="KW-1185">Reference proteome</keyword>
<dbReference type="Pfam" id="PF06764">
    <property type="entry name" value="DUF1223"/>
    <property type="match status" value="1"/>
</dbReference>
<comment type="caution">
    <text evidence="1">The sequence shown here is derived from an EMBL/GenBank/DDBJ whole genome shotgun (WGS) entry which is preliminary data.</text>
</comment>
<name>A0A7U7GAK6_9GAMM</name>
<evidence type="ECO:0000313" key="2">
    <source>
        <dbReference type="Proteomes" id="UP000019184"/>
    </source>
</evidence>
<dbReference type="PANTHER" id="PTHR36057:SF1">
    <property type="entry name" value="LIPOPROTEIN LIPID ATTACHMENT SITE-LIKE PROTEIN, PUTATIVE (DUF1223)-RELATED"/>
    <property type="match status" value="1"/>
</dbReference>
<gene>
    <name evidence="1" type="ORF">BN874_1740018</name>
</gene>
<protein>
    <recommendedName>
        <fullName evidence="3">DUF1223 domain-containing protein</fullName>
    </recommendedName>
</protein>
<evidence type="ECO:0000313" key="1">
    <source>
        <dbReference type="EMBL" id="CDH44566.1"/>
    </source>
</evidence>